<feature type="transmembrane region" description="Helical" evidence="1">
    <location>
        <begin position="965"/>
        <end position="986"/>
    </location>
</feature>
<dbReference type="InterPro" id="IPR001036">
    <property type="entry name" value="Acrflvin-R"/>
</dbReference>
<dbReference type="RefSeq" id="WP_076836842.1">
    <property type="nucleotide sequence ID" value="NZ_CP019434.1"/>
</dbReference>
<dbReference type="AlphaFoldDB" id="A0A1P8UHG4"/>
<dbReference type="Pfam" id="PF00873">
    <property type="entry name" value="ACR_tran"/>
    <property type="match status" value="1"/>
</dbReference>
<dbReference type="STRING" id="1765967.BW247_08935"/>
<evidence type="ECO:0000256" key="1">
    <source>
        <dbReference type="SAM" id="Phobius"/>
    </source>
</evidence>
<dbReference type="GO" id="GO:0042910">
    <property type="term" value="F:xenobiotic transmembrane transporter activity"/>
    <property type="evidence" value="ECO:0007669"/>
    <property type="project" value="TreeGrafter"/>
</dbReference>
<feature type="transmembrane region" description="Helical" evidence="1">
    <location>
        <begin position="478"/>
        <end position="505"/>
    </location>
</feature>
<dbReference type="Gene3D" id="1.20.1640.10">
    <property type="entry name" value="Multidrug efflux transporter AcrB transmembrane domain"/>
    <property type="match status" value="2"/>
</dbReference>
<reference evidence="2 3" key="1">
    <citation type="submission" date="2017-01" db="EMBL/GenBank/DDBJ databases">
        <title>Draft sequence of Acidihalobacter ferrooxidans strain DSM 14175 (strain V8).</title>
        <authorList>
            <person name="Khaleque H.N."/>
            <person name="Ramsay J.P."/>
            <person name="Murphy R.J.T."/>
            <person name="Kaksonen A.H."/>
            <person name="Boxall N.J."/>
            <person name="Watkin E.L.J."/>
        </authorList>
    </citation>
    <scope>NUCLEOTIDE SEQUENCE [LARGE SCALE GENOMIC DNA]</scope>
    <source>
        <strain evidence="2 3">V8</strain>
    </source>
</reference>
<keyword evidence="3" id="KW-1185">Reference proteome</keyword>
<dbReference type="PANTHER" id="PTHR32063:SF28">
    <property type="entry name" value="BLR2861 PROTEIN"/>
    <property type="match status" value="1"/>
</dbReference>
<protein>
    <submittedName>
        <fullName evidence="2">Multidrug efflux protein</fullName>
    </submittedName>
</protein>
<feature type="transmembrane region" description="Helical" evidence="1">
    <location>
        <begin position="892"/>
        <end position="914"/>
    </location>
</feature>
<dbReference type="SUPFAM" id="SSF82714">
    <property type="entry name" value="Multidrug efflux transporter AcrB TolC docking domain, DN and DC subdomains"/>
    <property type="match status" value="2"/>
</dbReference>
<dbReference type="OrthoDB" id="9758297at2"/>
<dbReference type="Gene3D" id="3.30.2090.10">
    <property type="entry name" value="Multidrug efflux transporter AcrB TolC docking domain, DN and DC subdomains"/>
    <property type="match status" value="2"/>
</dbReference>
<dbReference type="InterPro" id="IPR027463">
    <property type="entry name" value="AcrB_DN_DC_subdom"/>
</dbReference>
<sequence>MSRHLQNARWTDLFIRRPVLAVTLATVIAVLGVYGLSKLTVREYPKLTSTVLTISTSYPGASPNTVQSYITQPLSRVLGSVPGLDYMTSSSSQGSSTITLNMKLNTNPDTAQTNALTKIKQVEALLPKNSFPPVVSTSSGRSTALMYIAFYSPDHAMNIPQIVDYVVRNVQPLLQTVTGVSEAQIMPPGASGGNGNNQAVRVWLNPVAMTAHDVTPVEVNTALAAQNVVAATGKTKGRLITIPLTSNLGLTSAKQFDNLVVKTVHGTPVYLKDVAKVELGAQSYTSKFYYNGKPAVAIGIQTTPSANSLNVALGVSQKLDQLKSHLPPGLKLGLPYNAATFIQSSIVEVAITIGITLAVVVLVIFLFLGSLRALLVPVVAIPLSLAGAGFFMYLSGYTYNLLTLLAFVLAIGLVVDDAIVMVENVHRHIEEGRSGFQAAVLSARELSLPIVVMSTTLMAVYLPVAFAGGLSGALFTEFAFTIVFAVIISMVVALTLSPVLSGAILRKTPTHGLNHFLNSAFDKLNRGFDRSLHSFLEFPSVGLLFVVATLVAVYLMFTGVRHELSPPQNSGIIFTLGTSEPDAAPGYLETYGKQVLGVLDKFPEKQRTFMVTGFSPTGAGTNSLIAGMQLKPFSERSKTASQLKPAVQHALGGVAGLKAAAFTPPPLPGSTGLFPIDFVITSAASYKDLDHIATQVLAKARSSGKFLFLQKNLKIDQPQHELVVNRHMASDLGISMSQIASSLQPMLSGSYVNRFIMNGYAYQVIPEAPMAYRDTTRALEQIHLRAANGALVPLSTLVSFKTKVIPESLPQFDRLNSVSIQGVPFPGVSEGAALGFLKQTTLAISPTASVNYAGASRQFIEQGNTFMISVALALVLIYLLLSAQFNSFRDALIVIFAVPMSAAGALLFMTFPLFGVTLNIYTQIALITLIGLITKQGILVVQFANDLQESLGLSLREAVEKAASIRLRPILMTTLSMAFGVIPLIIATGSGAPPRNQLGIVIAAGLGIGSLFSLYIVPVMYLYLSKDHARIKANEDAQQRDLDRLAAEEDSQS</sequence>
<dbReference type="SUPFAM" id="SSF82693">
    <property type="entry name" value="Multidrug efflux transporter AcrB pore domain, PN1, PN2, PC1 and PC2 subdomains"/>
    <property type="match status" value="3"/>
</dbReference>
<dbReference type="GO" id="GO:0005886">
    <property type="term" value="C:plasma membrane"/>
    <property type="evidence" value="ECO:0007669"/>
    <property type="project" value="TreeGrafter"/>
</dbReference>
<feature type="transmembrane region" description="Helical" evidence="1">
    <location>
        <begin position="866"/>
        <end position="885"/>
    </location>
</feature>
<keyword evidence="1" id="KW-1133">Transmembrane helix</keyword>
<dbReference type="PANTHER" id="PTHR32063">
    <property type="match status" value="1"/>
</dbReference>
<evidence type="ECO:0000313" key="2">
    <source>
        <dbReference type="EMBL" id="APZ43201.1"/>
    </source>
</evidence>
<dbReference type="Proteomes" id="UP000243807">
    <property type="component" value="Chromosome"/>
</dbReference>
<dbReference type="EMBL" id="CP019434">
    <property type="protein sequence ID" value="APZ43201.1"/>
    <property type="molecule type" value="Genomic_DNA"/>
</dbReference>
<feature type="transmembrane region" description="Helical" evidence="1">
    <location>
        <begin position="401"/>
        <end position="425"/>
    </location>
</feature>
<gene>
    <name evidence="2" type="ORF">BW247_08935</name>
</gene>
<dbReference type="Gene3D" id="3.30.70.1320">
    <property type="entry name" value="Multidrug efflux transporter AcrB pore domain like"/>
    <property type="match status" value="1"/>
</dbReference>
<feature type="transmembrane region" description="Helical" evidence="1">
    <location>
        <begin position="446"/>
        <end position="466"/>
    </location>
</feature>
<dbReference type="SUPFAM" id="SSF82866">
    <property type="entry name" value="Multidrug efflux transporter AcrB transmembrane domain"/>
    <property type="match status" value="2"/>
</dbReference>
<keyword evidence="1" id="KW-0472">Membrane</keyword>
<feature type="transmembrane region" description="Helical" evidence="1">
    <location>
        <begin position="349"/>
        <end position="368"/>
    </location>
</feature>
<feature type="transmembrane region" description="Helical" evidence="1">
    <location>
        <begin position="535"/>
        <end position="557"/>
    </location>
</feature>
<feature type="transmembrane region" description="Helical" evidence="1">
    <location>
        <begin position="998"/>
        <end position="1024"/>
    </location>
</feature>
<name>A0A1P8UHG4_9GAMM</name>
<dbReference type="Gene3D" id="3.30.70.1430">
    <property type="entry name" value="Multidrug efflux transporter AcrB pore domain"/>
    <property type="match status" value="2"/>
</dbReference>
<feature type="transmembrane region" description="Helical" evidence="1">
    <location>
        <begin position="920"/>
        <end position="944"/>
    </location>
</feature>
<dbReference type="PRINTS" id="PR00702">
    <property type="entry name" value="ACRIFLAVINRP"/>
</dbReference>
<proteinExistence type="predicted"/>
<evidence type="ECO:0000313" key="3">
    <source>
        <dbReference type="Proteomes" id="UP000243807"/>
    </source>
</evidence>
<dbReference type="KEGG" id="afy:BW247_08935"/>
<keyword evidence="1" id="KW-0812">Transmembrane</keyword>
<feature type="transmembrane region" description="Helical" evidence="1">
    <location>
        <begin position="375"/>
        <end position="395"/>
    </location>
</feature>
<dbReference type="Gene3D" id="3.30.70.1440">
    <property type="entry name" value="Multidrug efflux transporter AcrB pore domain"/>
    <property type="match status" value="1"/>
</dbReference>
<organism evidence="2 3">
    <name type="scientific">Acidihalobacter ferrooxydans</name>
    <dbReference type="NCBI Taxonomy" id="1765967"/>
    <lineage>
        <taxon>Bacteria</taxon>
        <taxon>Pseudomonadati</taxon>
        <taxon>Pseudomonadota</taxon>
        <taxon>Gammaproteobacteria</taxon>
        <taxon>Chromatiales</taxon>
        <taxon>Ectothiorhodospiraceae</taxon>
        <taxon>Acidihalobacter</taxon>
    </lineage>
</organism>
<accession>A0A1P8UHG4</accession>